<feature type="signal peptide" evidence="1">
    <location>
        <begin position="1"/>
        <end position="21"/>
    </location>
</feature>
<reference evidence="2" key="1">
    <citation type="submission" date="2020-09" db="EMBL/GenBank/DDBJ databases">
        <authorList>
            <person name="Kikuchi T."/>
        </authorList>
    </citation>
    <scope>NUCLEOTIDE SEQUENCE</scope>
    <source>
        <strain evidence="2">SH1</strain>
    </source>
</reference>
<dbReference type="EMBL" id="CAJFCW020000006">
    <property type="protein sequence ID" value="CAG9124820.1"/>
    <property type="molecule type" value="Genomic_DNA"/>
</dbReference>
<keyword evidence="1" id="KW-0732">Signal</keyword>
<protein>
    <submittedName>
        <fullName evidence="2">Uncharacterized protein</fullName>
    </submittedName>
</protein>
<comment type="caution">
    <text evidence="2">The sequence shown here is derived from an EMBL/GenBank/DDBJ whole genome shotgun (WGS) entry which is preliminary data.</text>
</comment>
<feature type="chain" id="PRO_5036408561" evidence="1">
    <location>
        <begin position="22"/>
        <end position="85"/>
    </location>
</feature>
<dbReference type="EMBL" id="CAJFDH010000006">
    <property type="protein sequence ID" value="CAD5228662.1"/>
    <property type="molecule type" value="Genomic_DNA"/>
</dbReference>
<keyword evidence="3" id="KW-1185">Reference proteome</keyword>
<evidence type="ECO:0000256" key="1">
    <source>
        <dbReference type="SAM" id="SignalP"/>
    </source>
</evidence>
<dbReference type="Proteomes" id="UP000614601">
    <property type="component" value="Unassembled WGS sequence"/>
</dbReference>
<gene>
    <name evidence="2" type="ORF">BOKJ2_LOCUS12790</name>
</gene>
<dbReference type="OrthoDB" id="10373185at2759"/>
<evidence type="ECO:0000313" key="3">
    <source>
        <dbReference type="Proteomes" id="UP000614601"/>
    </source>
</evidence>
<dbReference type="Proteomes" id="UP000783686">
    <property type="component" value="Unassembled WGS sequence"/>
</dbReference>
<accession>A0A811LP72</accession>
<sequence length="85" mass="9696">MKSIFALTFSFVLLVNQYTIAFPIEASQIRLEQLLSSEPNLDAQLRRLDMLADSSLRFRRAAPDLRCKGGECIVPRSIRQILPFV</sequence>
<dbReference type="AlphaFoldDB" id="A0A811LP72"/>
<name>A0A811LP72_9BILA</name>
<proteinExistence type="predicted"/>
<evidence type="ECO:0000313" key="2">
    <source>
        <dbReference type="EMBL" id="CAD5228662.1"/>
    </source>
</evidence>
<organism evidence="2 3">
    <name type="scientific">Bursaphelenchus okinawaensis</name>
    <dbReference type="NCBI Taxonomy" id="465554"/>
    <lineage>
        <taxon>Eukaryota</taxon>
        <taxon>Metazoa</taxon>
        <taxon>Ecdysozoa</taxon>
        <taxon>Nematoda</taxon>
        <taxon>Chromadorea</taxon>
        <taxon>Rhabditida</taxon>
        <taxon>Tylenchina</taxon>
        <taxon>Tylenchomorpha</taxon>
        <taxon>Aphelenchoidea</taxon>
        <taxon>Aphelenchoididae</taxon>
        <taxon>Bursaphelenchus</taxon>
    </lineage>
</organism>